<proteinExistence type="predicted"/>
<gene>
    <name evidence="3" type="ORF">JY651_37150</name>
</gene>
<evidence type="ECO:0000259" key="2">
    <source>
        <dbReference type="Pfam" id="PF08823"/>
    </source>
</evidence>
<protein>
    <submittedName>
        <fullName evidence="3">DUF1028 domain-containing protein</fullName>
    </submittedName>
</protein>
<evidence type="ECO:0000313" key="3">
    <source>
        <dbReference type="EMBL" id="QSQ20814.1"/>
    </source>
</evidence>
<accession>A0ABX7NR40</accession>
<dbReference type="Pfam" id="PF06267">
    <property type="entry name" value="DUF1028"/>
    <property type="match status" value="1"/>
</dbReference>
<evidence type="ECO:0000256" key="1">
    <source>
        <dbReference type="SAM" id="SignalP"/>
    </source>
</evidence>
<organism evidence="3 4">
    <name type="scientific">Pyxidicoccus parkwayensis</name>
    <dbReference type="NCBI Taxonomy" id="2813578"/>
    <lineage>
        <taxon>Bacteria</taxon>
        <taxon>Pseudomonadati</taxon>
        <taxon>Myxococcota</taxon>
        <taxon>Myxococcia</taxon>
        <taxon>Myxococcales</taxon>
        <taxon>Cystobacterineae</taxon>
        <taxon>Myxococcaceae</taxon>
        <taxon>Pyxidicoccus</taxon>
    </lineage>
</organism>
<dbReference type="Gene3D" id="3.60.20.10">
    <property type="entry name" value="Glutamine Phosphoribosylpyrophosphate, subunit 1, domain 1"/>
    <property type="match status" value="1"/>
</dbReference>
<sequence>MKLLERSLLVLSSLLLASSTAAAADRPAINTRLFGTRAIVACDPVEKTCGLAVISFPAGVSGLVPYGRSDVAVASMYIPSVDDANAIISRIDSGETPQAAVDAVMAADPYGAYRQLAAVKLQPDGTVSVGQRTGEESSDFRCSIKGATYVVQANNQTTADMCRVMAQAFDKAKGSLPQRLFASLKAGSRVGGDRNGDRSGVIRAWNSTDESAFYTHVIADAVTHVSSTAIRDLEIQLNRYQGGIAVTYAADLVPLDRENTKLVKHALHKLGYYHGPMDASWPASAEQALADFVWNNLFFEKPTVEVNGVRKIDGVLVNYLRDADLGALIPATPAQ</sequence>
<dbReference type="InterPro" id="IPR014927">
    <property type="entry name" value="PG-bd_2"/>
</dbReference>
<dbReference type="InterPro" id="IPR010430">
    <property type="entry name" value="DUF1028"/>
</dbReference>
<feature type="signal peptide" evidence="1">
    <location>
        <begin position="1"/>
        <end position="23"/>
    </location>
</feature>
<dbReference type="RefSeq" id="WP_206722394.1">
    <property type="nucleotide sequence ID" value="NZ_CP071090.1"/>
</dbReference>
<feature type="chain" id="PRO_5045894715" evidence="1">
    <location>
        <begin position="24"/>
        <end position="335"/>
    </location>
</feature>
<dbReference type="Pfam" id="PF08823">
    <property type="entry name" value="PG_binding_2"/>
    <property type="match status" value="1"/>
</dbReference>
<feature type="domain" description="Putative peptidoglycan binding" evidence="2">
    <location>
        <begin position="253"/>
        <end position="320"/>
    </location>
</feature>
<dbReference type="PANTHER" id="PTHR39328:SF1">
    <property type="entry name" value="BLL2871 PROTEIN"/>
    <property type="match status" value="1"/>
</dbReference>
<name>A0ABX7NR40_9BACT</name>
<reference evidence="3 4" key="1">
    <citation type="submission" date="2021-02" db="EMBL/GenBank/DDBJ databases">
        <title>De Novo genome assembly of isolated myxobacteria.</title>
        <authorList>
            <person name="Stevens D.C."/>
        </authorList>
    </citation>
    <scope>NUCLEOTIDE SEQUENCE [LARGE SCALE GENOMIC DNA]</scope>
    <source>
        <strain evidence="4">SCPEA02</strain>
    </source>
</reference>
<dbReference type="SUPFAM" id="SSF56235">
    <property type="entry name" value="N-terminal nucleophile aminohydrolases (Ntn hydrolases)"/>
    <property type="match status" value="1"/>
</dbReference>
<dbReference type="EMBL" id="CP071090">
    <property type="protein sequence ID" value="QSQ20814.1"/>
    <property type="molecule type" value="Genomic_DNA"/>
</dbReference>
<keyword evidence="1" id="KW-0732">Signal</keyword>
<evidence type="ECO:0000313" key="4">
    <source>
        <dbReference type="Proteomes" id="UP000662747"/>
    </source>
</evidence>
<dbReference type="InterPro" id="IPR029055">
    <property type="entry name" value="Ntn_hydrolases_N"/>
</dbReference>
<keyword evidence="4" id="KW-1185">Reference proteome</keyword>
<dbReference type="PANTHER" id="PTHR39328">
    <property type="entry name" value="BLL2871 PROTEIN"/>
    <property type="match status" value="1"/>
</dbReference>
<dbReference type="Proteomes" id="UP000662747">
    <property type="component" value="Chromosome"/>
</dbReference>